<evidence type="ECO:0000313" key="5">
    <source>
        <dbReference type="Proteomes" id="UP001144372"/>
    </source>
</evidence>
<keyword evidence="5" id="KW-1185">Reference proteome</keyword>
<evidence type="ECO:0000256" key="2">
    <source>
        <dbReference type="ARBA" id="ARBA00023315"/>
    </source>
</evidence>
<comment type="caution">
    <text evidence="4">The sequence shown here is derived from an EMBL/GenBank/DDBJ whole genome shotgun (WGS) entry which is preliminary data.</text>
</comment>
<dbReference type="AlphaFoldDB" id="A0A9W6L7W3"/>
<dbReference type="EMBL" id="BSDR01000001">
    <property type="protein sequence ID" value="GLI35068.1"/>
    <property type="molecule type" value="Genomic_DNA"/>
</dbReference>
<accession>A0A9W6L7W3</accession>
<feature type="domain" description="N-acetyltransferase" evidence="3">
    <location>
        <begin position="8"/>
        <end position="152"/>
    </location>
</feature>
<dbReference type="CDD" id="cd04301">
    <property type="entry name" value="NAT_SF"/>
    <property type="match status" value="1"/>
</dbReference>
<keyword evidence="1" id="KW-0808">Transferase</keyword>
<dbReference type="Pfam" id="PF00583">
    <property type="entry name" value="Acetyltransf_1"/>
    <property type="match status" value="1"/>
</dbReference>
<dbReference type="Proteomes" id="UP001144372">
    <property type="component" value="Unassembled WGS sequence"/>
</dbReference>
<keyword evidence="2" id="KW-0012">Acyltransferase</keyword>
<dbReference type="PROSITE" id="PS51186">
    <property type="entry name" value="GNAT"/>
    <property type="match status" value="1"/>
</dbReference>
<dbReference type="InterPro" id="IPR016181">
    <property type="entry name" value="Acyl_CoA_acyltransferase"/>
</dbReference>
<gene>
    <name evidence="4" type="ORF">DAMNIGENAA_25010</name>
</gene>
<proteinExistence type="predicted"/>
<dbReference type="InterPro" id="IPR017255">
    <property type="entry name" value="AcTrfase_GNAT_prd"/>
</dbReference>
<dbReference type="PIRSF" id="PIRSF037663">
    <property type="entry name" value="Acetyltransf_GNAT_prd"/>
    <property type="match status" value="1"/>
</dbReference>
<evidence type="ECO:0000256" key="1">
    <source>
        <dbReference type="ARBA" id="ARBA00022679"/>
    </source>
</evidence>
<dbReference type="GO" id="GO:0016747">
    <property type="term" value="F:acyltransferase activity, transferring groups other than amino-acyl groups"/>
    <property type="evidence" value="ECO:0007669"/>
    <property type="project" value="InterPro"/>
</dbReference>
<sequence length="152" mass="17170">MDFMERKICIRRLKEEDSDAISEIYSLITKKAVNADFKKLVQEHAQENEHEAPFVAELDGRVIGFMISYIVTLGFGAEKSAYIATMGIHPRFMGEGVGAGIAREVLSFYKALGITRVCTSVRWDSTDILSFFKTMGFERSSFINLKKDLDVL</sequence>
<dbReference type="InterPro" id="IPR000182">
    <property type="entry name" value="GNAT_dom"/>
</dbReference>
<organism evidence="4 5">
    <name type="scientific">Desulforhabdus amnigena</name>
    <dbReference type="NCBI Taxonomy" id="40218"/>
    <lineage>
        <taxon>Bacteria</taxon>
        <taxon>Pseudomonadati</taxon>
        <taxon>Thermodesulfobacteriota</taxon>
        <taxon>Syntrophobacteria</taxon>
        <taxon>Syntrophobacterales</taxon>
        <taxon>Syntrophobacteraceae</taxon>
        <taxon>Desulforhabdus</taxon>
    </lineage>
</organism>
<dbReference type="Gene3D" id="3.40.630.30">
    <property type="match status" value="1"/>
</dbReference>
<evidence type="ECO:0000259" key="3">
    <source>
        <dbReference type="PROSITE" id="PS51186"/>
    </source>
</evidence>
<evidence type="ECO:0000313" key="4">
    <source>
        <dbReference type="EMBL" id="GLI35068.1"/>
    </source>
</evidence>
<name>A0A9W6L7W3_9BACT</name>
<dbReference type="SUPFAM" id="SSF55729">
    <property type="entry name" value="Acyl-CoA N-acyltransferases (Nat)"/>
    <property type="match status" value="1"/>
</dbReference>
<protein>
    <recommendedName>
        <fullName evidence="3">N-acetyltransferase domain-containing protein</fullName>
    </recommendedName>
</protein>
<dbReference type="PANTHER" id="PTHR43877">
    <property type="entry name" value="AMINOALKYLPHOSPHONATE N-ACETYLTRANSFERASE-RELATED-RELATED"/>
    <property type="match status" value="1"/>
</dbReference>
<reference evidence="4" key="1">
    <citation type="submission" date="2022-12" db="EMBL/GenBank/DDBJ databases">
        <title>Reference genome sequencing for broad-spectrum identification of bacterial and archaeal isolates by mass spectrometry.</title>
        <authorList>
            <person name="Sekiguchi Y."/>
            <person name="Tourlousse D.M."/>
        </authorList>
    </citation>
    <scope>NUCLEOTIDE SEQUENCE</scope>
    <source>
        <strain evidence="4">ASRB1</strain>
    </source>
</reference>
<dbReference type="InterPro" id="IPR050832">
    <property type="entry name" value="Bact_Acetyltransf"/>
</dbReference>